<reference evidence="2 3" key="1">
    <citation type="journal article" date="2020" name="Microbiol. Resour. Announc.">
        <title>Complete genome sequence of Pseudomonas otitidis strain MrB4, isolated from Lake Biwa in Japan.</title>
        <authorList>
            <person name="Miyazaki K."/>
            <person name="Hase E."/>
            <person name="Maruya T."/>
        </authorList>
    </citation>
    <scope>NUCLEOTIDE SEQUENCE [LARGE SCALE GENOMIC DNA]</scope>
    <source>
        <strain evidence="2 3">MrB4</strain>
    </source>
</reference>
<evidence type="ECO:0000313" key="3">
    <source>
        <dbReference type="Proteomes" id="UP000501237"/>
    </source>
</evidence>
<dbReference type="GeneID" id="57396211"/>
<dbReference type="AlphaFoldDB" id="A0A679GDI9"/>
<dbReference type="RefSeq" id="WP_172432679.1">
    <property type="nucleotide sequence ID" value="NZ_AP022642.1"/>
</dbReference>
<sequence length="139" mass="14839">MLPPRQSLPLLAMLLGASLAPTAEGGGDTPPAAAPATFSVRGSLAPEQAAFGQRLDNAVHKAMDAKGYRYREQEGDLALCYGLPGPQEGDGFSLRVFDGFDERLLYEARAGQPLDNLAQTDLDQAIALLLQDFPLRRVG</sequence>
<dbReference type="KEGG" id="poj:PtoMrB4_09990"/>
<proteinExistence type="predicted"/>
<gene>
    <name evidence="2" type="ORF">PtoMrB4_09990</name>
</gene>
<evidence type="ECO:0000256" key="1">
    <source>
        <dbReference type="SAM" id="SignalP"/>
    </source>
</evidence>
<accession>A0A679GDI9</accession>
<evidence type="ECO:0000313" key="2">
    <source>
        <dbReference type="EMBL" id="BCA27022.1"/>
    </source>
</evidence>
<keyword evidence="1" id="KW-0732">Signal</keyword>
<feature type="chain" id="PRO_5025373886" evidence="1">
    <location>
        <begin position="24"/>
        <end position="139"/>
    </location>
</feature>
<dbReference type="EMBL" id="AP022642">
    <property type="protein sequence ID" value="BCA27022.1"/>
    <property type="molecule type" value="Genomic_DNA"/>
</dbReference>
<feature type="signal peptide" evidence="1">
    <location>
        <begin position="1"/>
        <end position="23"/>
    </location>
</feature>
<dbReference type="Proteomes" id="UP000501237">
    <property type="component" value="Chromosome"/>
</dbReference>
<organism evidence="2 3">
    <name type="scientific">Metapseudomonas otitidis</name>
    <dbReference type="NCBI Taxonomy" id="319939"/>
    <lineage>
        <taxon>Bacteria</taxon>
        <taxon>Pseudomonadati</taxon>
        <taxon>Pseudomonadota</taxon>
        <taxon>Gammaproteobacteria</taxon>
        <taxon>Pseudomonadales</taxon>
        <taxon>Pseudomonadaceae</taxon>
        <taxon>Metapseudomonas</taxon>
    </lineage>
</organism>
<name>A0A679GDI9_9GAMM</name>
<protein>
    <submittedName>
        <fullName evidence="2">Uncharacterized protein</fullName>
    </submittedName>
</protein>